<evidence type="ECO:0000256" key="2">
    <source>
        <dbReference type="ARBA" id="ARBA00004370"/>
    </source>
</evidence>
<evidence type="ECO:0000259" key="9">
    <source>
        <dbReference type="PROSITE" id="PS50109"/>
    </source>
</evidence>
<evidence type="ECO:0000256" key="3">
    <source>
        <dbReference type="ARBA" id="ARBA00012438"/>
    </source>
</evidence>
<name>A0A095ZBJ9_9FIRM</name>
<organism evidence="10 11">
    <name type="scientific">Anaerococcus lactolyticus S7-1-13</name>
    <dbReference type="NCBI Taxonomy" id="1284686"/>
    <lineage>
        <taxon>Bacteria</taxon>
        <taxon>Bacillati</taxon>
        <taxon>Bacillota</taxon>
        <taxon>Tissierellia</taxon>
        <taxon>Tissierellales</taxon>
        <taxon>Peptoniphilaceae</taxon>
        <taxon>Anaerococcus</taxon>
    </lineage>
</organism>
<reference evidence="10 11" key="1">
    <citation type="submission" date="2014-07" db="EMBL/GenBank/DDBJ databases">
        <authorList>
            <person name="McCorrison J."/>
            <person name="Sanka R."/>
            <person name="Torralba M."/>
            <person name="Gillis M."/>
            <person name="Haft D.H."/>
            <person name="Methe B."/>
            <person name="Sutton G."/>
            <person name="Nelson K.E."/>
        </authorList>
    </citation>
    <scope>NUCLEOTIDE SEQUENCE [LARGE SCALE GENOMIC DNA]</scope>
    <source>
        <strain evidence="10 11">S7-1-13</strain>
    </source>
</reference>
<dbReference type="InterPro" id="IPR004358">
    <property type="entry name" value="Sig_transdc_His_kin-like_C"/>
</dbReference>
<proteinExistence type="predicted"/>
<keyword evidence="8" id="KW-0812">Transmembrane</keyword>
<dbReference type="Proteomes" id="UP000029579">
    <property type="component" value="Unassembled WGS sequence"/>
</dbReference>
<dbReference type="SMART" id="SM00388">
    <property type="entry name" value="HisKA"/>
    <property type="match status" value="1"/>
</dbReference>
<dbReference type="InterPro" id="IPR003661">
    <property type="entry name" value="HisK_dim/P_dom"/>
</dbReference>
<protein>
    <recommendedName>
        <fullName evidence="3">histidine kinase</fullName>
        <ecNumber evidence="3">2.7.13.3</ecNumber>
    </recommendedName>
</protein>
<dbReference type="Pfam" id="PF00512">
    <property type="entry name" value="HisKA"/>
    <property type="match status" value="1"/>
</dbReference>
<dbReference type="SUPFAM" id="SSF47384">
    <property type="entry name" value="Homodimeric domain of signal transducing histidine kinase"/>
    <property type="match status" value="1"/>
</dbReference>
<dbReference type="Gene3D" id="6.10.340.10">
    <property type="match status" value="1"/>
</dbReference>
<dbReference type="eggNOG" id="COG2205">
    <property type="taxonomic scope" value="Bacteria"/>
</dbReference>
<dbReference type="InterPro" id="IPR036097">
    <property type="entry name" value="HisK_dim/P_sf"/>
</dbReference>
<dbReference type="SMART" id="SM00387">
    <property type="entry name" value="HATPase_c"/>
    <property type="match status" value="1"/>
</dbReference>
<feature type="domain" description="Histidine kinase" evidence="9">
    <location>
        <begin position="161"/>
        <end position="369"/>
    </location>
</feature>
<dbReference type="RefSeq" id="WP_004827146.1">
    <property type="nucleotide sequence ID" value="NZ_JRMW01000008.1"/>
</dbReference>
<dbReference type="InterPro" id="IPR036890">
    <property type="entry name" value="HATPase_C_sf"/>
</dbReference>
<dbReference type="Pfam" id="PF02518">
    <property type="entry name" value="HATPase_c"/>
    <property type="match status" value="1"/>
</dbReference>
<dbReference type="GO" id="GO:0000155">
    <property type="term" value="F:phosphorelay sensor kinase activity"/>
    <property type="evidence" value="ECO:0007669"/>
    <property type="project" value="InterPro"/>
</dbReference>
<evidence type="ECO:0000256" key="4">
    <source>
        <dbReference type="ARBA" id="ARBA00022553"/>
    </source>
</evidence>
<gene>
    <name evidence="10" type="ORF">HMPREF1630_00350</name>
</gene>
<evidence type="ECO:0000256" key="7">
    <source>
        <dbReference type="ARBA" id="ARBA00023012"/>
    </source>
</evidence>
<dbReference type="GO" id="GO:0016020">
    <property type="term" value="C:membrane"/>
    <property type="evidence" value="ECO:0007669"/>
    <property type="project" value="UniProtKB-SubCell"/>
</dbReference>
<dbReference type="EC" id="2.7.13.3" evidence="3"/>
<dbReference type="InterPro" id="IPR005467">
    <property type="entry name" value="His_kinase_dom"/>
</dbReference>
<keyword evidence="8" id="KW-1133">Transmembrane helix</keyword>
<dbReference type="EMBL" id="JRMW01000008">
    <property type="protein sequence ID" value="KGF05804.1"/>
    <property type="molecule type" value="Genomic_DNA"/>
</dbReference>
<evidence type="ECO:0000313" key="11">
    <source>
        <dbReference type="Proteomes" id="UP000029579"/>
    </source>
</evidence>
<dbReference type="AlphaFoldDB" id="A0A095ZBJ9"/>
<dbReference type="PANTHER" id="PTHR43547:SF2">
    <property type="entry name" value="HYBRID SIGNAL TRANSDUCTION HISTIDINE KINASE C"/>
    <property type="match status" value="1"/>
</dbReference>
<keyword evidence="5" id="KW-0808">Transferase</keyword>
<dbReference type="SUPFAM" id="SSF55874">
    <property type="entry name" value="ATPase domain of HSP90 chaperone/DNA topoisomerase II/histidine kinase"/>
    <property type="match status" value="1"/>
</dbReference>
<dbReference type="OrthoDB" id="9813151at2"/>
<accession>A0A095ZBJ9</accession>
<keyword evidence="8" id="KW-0472">Membrane</keyword>
<dbReference type="PANTHER" id="PTHR43547">
    <property type="entry name" value="TWO-COMPONENT HISTIDINE KINASE"/>
    <property type="match status" value="1"/>
</dbReference>
<feature type="transmembrane region" description="Helical" evidence="8">
    <location>
        <begin position="73"/>
        <end position="96"/>
    </location>
</feature>
<keyword evidence="6 10" id="KW-0418">Kinase</keyword>
<dbReference type="PROSITE" id="PS50109">
    <property type="entry name" value="HIS_KIN"/>
    <property type="match status" value="1"/>
</dbReference>
<dbReference type="Gene3D" id="1.10.287.130">
    <property type="match status" value="1"/>
</dbReference>
<dbReference type="FunFam" id="3.30.565.10:FF:000006">
    <property type="entry name" value="Sensor histidine kinase WalK"/>
    <property type="match status" value="1"/>
</dbReference>
<comment type="subcellular location">
    <subcellularLocation>
        <location evidence="2">Membrane</location>
    </subcellularLocation>
</comment>
<evidence type="ECO:0000256" key="6">
    <source>
        <dbReference type="ARBA" id="ARBA00022777"/>
    </source>
</evidence>
<comment type="catalytic activity">
    <reaction evidence="1">
        <text>ATP + protein L-histidine = ADP + protein N-phospho-L-histidine.</text>
        <dbReference type="EC" id="2.7.13.3"/>
    </reaction>
</comment>
<dbReference type="Gene3D" id="3.30.565.10">
    <property type="entry name" value="Histidine kinase-like ATPase, C-terminal domain"/>
    <property type="match status" value="1"/>
</dbReference>
<comment type="caution">
    <text evidence="10">The sequence shown here is derived from an EMBL/GenBank/DDBJ whole genome shotgun (WGS) entry which is preliminary data.</text>
</comment>
<evidence type="ECO:0000256" key="5">
    <source>
        <dbReference type="ARBA" id="ARBA00022679"/>
    </source>
</evidence>
<dbReference type="CDD" id="cd00082">
    <property type="entry name" value="HisKA"/>
    <property type="match status" value="1"/>
</dbReference>
<dbReference type="InterPro" id="IPR003594">
    <property type="entry name" value="HATPase_dom"/>
</dbReference>
<evidence type="ECO:0000256" key="8">
    <source>
        <dbReference type="SAM" id="Phobius"/>
    </source>
</evidence>
<keyword evidence="7" id="KW-0902">Two-component regulatory system</keyword>
<dbReference type="PRINTS" id="PR00344">
    <property type="entry name" value="BCTRLSENSOR"/>
</dbReference>
<feature type="transmembrane region" description="Helical" evidence="8">
    <location>
        <begin position="9"/>
        <end position="32"/>
    </location>
</feature>
<keyword evidence="4" id="KW-0597">Phosphoprotein</keyword>
<evidence type="ECO:0000313" key="10">
    <source>
        <dbReference type="EMBL" id="KGF05804.1"/>
    </source>
</evidence>
<evidence type="ECO:0000256" key="1">
    <source>
        <dbReference type="ARBA" id="ARBA00000085"/>
    </source>
</evidence>
<sequence>MKQKIYDSVVFKLILAVVVIFIIMLLASMYLINRKQAMVIDAVIEDINENMSSMDRSMVLFVDSSKLQSLSDFTVYLILVMSTVIILGSLSFAFIIKKILAPLKKFQKKLGEVDIDRPESFENLVILDNTSSEIVELSQTFDKMLKKIYADYKRQKDFSSNVAHELRTPIAVMKSQLDVFRQKTDDEDARKMLRVLDSNVSKLNGLVDAILSLRKKSKLKFVDVNLDILVDEIILDLEDKAEENGIDLIVKDTNISLVTDDGLLQRLVFNIVENAIKYNNPGGKVEISAKQVKDMVQIIVADTGVGISQADKERIFELFYQIDSSRGQEGFGIGLSLSKTIANMLGATIEITDNEPKGSIFTVKIPKSL</sequence>